<dbReference type="PANTHER" id="PTHR38436">
    <property type="entry name" value="POLYKETIDE CYCLASE SNOAL-LIKE DOMAIN"/>
    <property type="match status" value="1"/>
</dbReference>
<dbReference type="EMBL" id="FJUY01000016">
    <property type="protein sequence ID" value="CZT23392.1"/>
    <property type="molecule type" value="Genomic_DNA"/>
</dbReference>
<dbReference type="OrthoDB" id="5440at2759"/>
<dbReference type="STRING" id="112498.A0A2D3VE99"/>
<keyword evidence="2" id="KW-1185">Reference proteome</keyword>
<organism evidence="1 2">
    <name type="scientific">Ramularia collo-cygni</name>
    <dbReference type="NCBI Taxonomy" id="112498"/>
    <lineage>
        <taxon>Eukaryota</taxon>
        <taxon>Fungi</taxon>
        <taxon>Dikarya</taxon>
        <taxon>Ascomycota</taxon>
        <taxon>Pezizomycotina</taxon>
        <taxon>Dothideomycetes</taxon>
        <taxon>Dothideomycetidae</taxon>
        <taxon>Mycosphaerellales</taxon>
        <taxon>Mycosphaerellaceae</taxon>
        <taxon>Ramularia</taxon>
    </lineage>
</organism>
<dbReference type="AlphaFoldDB" id="A0A2D3VE99"/>
<dbReference type="InterPro" id="IPR009959">
    <property type="entry name" value="Cyclase_SnoaL-like"/>
</dbReference>
<protein>
    <recommendedName>
        <fullName evidence="3">Dienelactone hydrolase</fullName>
    </recommendedName>
</protein>
<gene>
    <name evidence="1" type="ORF">RCC_12206</name>
</gene>
<reference evidence="1 2" key="1">
    <citation type="submission" date="2016-03" db="EMBL/GenBank/DDBJ databases">
        <authorList>
            <person name="Ploux O."/>
        </authorList>
    </citation>
    <scope>NUCLEOTIDE SEQUENCE [LARGE SCALE GENOMIC DNA]</scope>
    <source>
        <strain evidence="1 2">URUG2</strain>
    </source>
</reference>
<evidence type="ECO:0000313" key="2">
    <source>
        <dbReference type="Proteomes" id="UP000225277"/>
    </source>
</evidence>
<evidence type="ECO:0000313" key="1">
    <source>
        <dbReference type="EMBL" id="CZT23392.1"/>
    </source>
</evidence>
<dbReference type="RefSeq" id="XP_023630116.1">
    <property type="nucleotide sequence ID" value="XM_023774348.1"/>
</dbReference>
<dbReference type="Proteomes" id="UP000225277">
    <property type="component" value="Unassembled WGS sequence"/>
</dbReference>
<dbReference type="Gene3D" id="3.10.450.50">
    <property type="match status" value="1"/>
</dbReference>
<accession>A0A2D3VE99</accession>
<sequence length="170" mass="18830">MYSGQTDQTMSQVRSYGHVLHAPTLVGGVGTEDLEAFYDELFTPIPPNSNTQIRLLSRTIGTDRIVDELFVSLAHSVKIDWLLPGIPPTNRKIEIVIVSIFHVRGDKLESEHIYWDQASVLVQAGILDPKAVPEALKKQGVKQLPVVGAEGTRAIKRGSSRHINTLIPDW</sequence>
<dbReference type="GeneID" id="35606760"/>
<name>A0A2D3VE99_9PEZI</name>
<dbReference type="InterPro" id="IPR032710">
    <property type="entry name" value="NTF2-like_dom_sf"/>
</dbReference>
<dbReference type="PANTHER" id="PTHR38436:SF3">
    <property type="entry name" value="CARBOXYMETHYLENEBUTENOLIDASE-RELATED"/>
    <property type="match status" value="1"/>
</dbReference>
<evidence type="ECO:0008006" key="3">
    <source>
        <dbReference type="Google" id="ProtNLM"/>
    </source>
</evidence>
<dbReference type="GO" id="GO:0030638">
    <property type="term" value="P:polyketide metabolic process"/>
    <property type="evidence" value="ECO:0007669"/>
    <property type="project" value="InterPro"/>
</dbReference>
<dbReference type="SUPFAM" id="SSF54427">
    <property type="entry name" value="NTF2-like"/>
    <property type="match status" value="1"/>
</dbReference>
<proteinExistence type="predicted"/>